<proteinExistence type="predicted"/>
<gene>
    <name evidence="3" type="ordered locus">DSC_13395</name>
</gene>
<dbReference type="Proteomes" id="UP000005870">
    <property type="component" value="Chromosome"/>
</dbReference>
<dbReference type="HOGENOM" id="CLU_062205_0_1_6"/>
<dbReference type="KEGG" id="psd:DSC_13395"/>
<dbReference type="InterPro" id="IPR050570">
    <property type="entry name" value="Cell_wall_metabolism_enzyme"/>
</dbReference>
<name>G7USS2_PSEUP</name>
<dbReference type="CDD" id="cd12797">
    <property type="entry name" value="M23_peptidase"/>
    <property type="match status" value="1"/>
</dbReference>
<feature type="chain" id="PRO_5003504320" evidence="1">
    <location>
        <begin position="26"/>
        <end position="300"/>
    </location>
</feature>
<dbReference type="InterPro" id="IPR011055">
    <property type="entry name" value="Dup_hybrid_motif"/>
</dbReference>
<keyword evidence="1" id="KW-0732">Signal</keyword>
<evidence type="ECO:0000256" key="1">
    <source>
        <dbReference type="SAM" id="SignalP"/>
    </source>
</evidence>
<dbReference type="EMBL" id="CP003093">
    <property type="protein sequence ID" value="AER57323.1"/>
    <property type="molecule type" value="Genomic_DNA"/>
</dbReference>
<dbReference type="SUPFAM" id="SSF51261">
    <property type="entry name" value="Duplicated hybrid motif"/>
    <property type="match status" value="1"/>
</dbReference>
<reference evidence="3 4" key="1">
    <citation type="journal article" date="2012" name="J. Bacteriol.">
        <title>Complete Genome Sequence of the BTEX-Degrading Bacterium Pseudoxanthomonas spadix BD-a59.</title>
        <authorList>
            <person name="Lee S.H."/>
            <person name="Jin H.M."/>
            <person name="Lee H.J."/>
            <person name="Kim J.M."/>
            <person name="Jeon C.O."/>
        </authorList>
    </citation>
    <scope>NUCLEOTIDE SEQUENCE [LARGE SCALE GENOMIC DNA]</scope>
    <source>
        <strain evidence="3 4">BD-a59</strain>
    </source>
</reference>
<dbReference type="GO" id="GO:0004222">
    <property type="term" value="F:metalloendopeptidase activity"/>
    <property type="evidence" value="ECO:0007669"/>
    <property type="project" value="TreeGrafter"/>
</dbReference>
<evidence type="ECO:0000313" key="3">
    <source>
        <dbReference type="EMBL" id="AER57323.1"/>
    </source>
</evidence>
<evidence type="ECO:0000313" key="4">
    <source>
        <dbReference type="Proteomes" id="UP000005870"/>
    </source>
</evidence>
<dbReference type="InterPro" id="IPR016047">
    <property type="entry name" value="M23ase_b-sheet_dom"/>
</dbReference>
<sequence length="300" mass="31635">MTPRAAAALALGALLLMAGMSGAQAQWLERWKPARQAAGPPARQPGRAGDAIAFPSAAGALVRLRLEKTPTRYRAWADNPLPGPVQVELRAMRSSGVVASPALPVRTRVPARGSVLLATLILADPRAASDFQLQLDAVPGEPGAKPLGVRYQLPFAAPVRVDQGPGGHFSHDDAQNRDAVDFALAEGTPVLAARDGVVLQVEGDFNQAGLDREAFGGRSNFIRILHGDGSMALYAHLQPDGVLVRPGQSVRAGERIGRSGNTGFSSAPHLHFVVQINAGMRLVSVPFQLRGPLGTLHLPR</sequence>
<keyword evidence="4" id="KW-1185">Reference proteome</keyword>
<evidence type="ECO:0000259" key="2">
    <source>
        <dbReference type="Pfam" id="PF01551"/>
    </source>
</evidence>
<feature type="domain" description="M23ase beta-sheet core" evidence="2">
    <location>
        <begin position="177"/>
        <end position="277"/>
    </location>
</feature>
<organism evidence="3 4">
    <name type="scientific">Pseudoxanthomonas spadix (strain BD-a59)</name>
    <dbReference type="NCBI Taxonomy" id="1045855"/>
    <lineage>
        <taxon>Bacteria</taxon>
        <taxon>Pseudomonadati</taxon>
        <taxon>Pseudomonadota</taxon>
        <taxon>Gammaproteobacteria</taxon>
        <taxon>Lysobacterales</taxon>
        <taxon>Lysobacteraceae</taxon>
        <taxon>Pseudoxanthomonas</taxon>
    </lineage>
</organism>
<protein>
    <submittedName>
        <fullName evidence="3">Peptidase M23</fullName>
    </submittedName>
</protein>
<dbReference type="Pfam" id="PF01551">
    <property type="entry name" value="Peptidase_M23"/>
    <property type="match status" value="1"/>
</dbReference>
<feature type="signal peptide" evidence="1">
    <location>
        <begin position="1"/>
        <end position="25"/>
    </location>
</feature>
<dbReference type="PANTHER" id="PTHR21666:SF294">
    <property type="entry name" value="PEPTIDASE M23"/>
    <property type="match status" value="1"/>
</dbReference>
<dbReference type="AlphaFoldDB" id="G7USS2"/>
<dbReference type="eggNOG" id="COG0739">
    <property type="taxonomic scope" value="Bacteria"/>
</dbReference>
<dbReference type="STRING" id="1045855.DSC_13395"/>
<dbReference type="Gene3D" id="2.70.70.10">
    <property type="entry name" value="Glucose Permease (Domain IIA)"/>
    <property type="match status" value="1"/>
</dbReference>
<dbReference type="PANTHER" id="PTHR21666">
    <property type="entry name" value="PEPTIDASE-RELATED"/>
    <property type="match status" value="1"/>
</dbReference>
<accession>G7USS2</accession>